<gene>
    <name evidence="2" type="ORF">GCM10010201_11780</name>
</gene>
<evidence type="ECO:0000313" key="2">
    <source>
        <dbReference type="EMBL" id="GAA2516713.1"/>
    </source>
</evidence>
<dbReference type="Pfam" id="PF00561">
    <property type="entry name" value="Abhydrolase_1"/>
    <property type="match status" value="1"/>
</dbReference>
<dbReference type="Gene3D" id="3.40.50.1820">
    <property type="entry name" value="alpha/beta hydrolase"/>
    <property type="match status" value="1"/>
</dbReference>
<accession>A0ABN3N8Q6</accession>
<name>A0ABN3N8Q6_9ACTN</name>
<protein>
    <recommendedName>
        <fullName evidence="1">AB hydrolase-1 domain-containing protein</fullName>
    </recommendedName>
</protein>
<organism evidence="2 3">
    <name type="scientific">Pilimelia columellifera subsp. columellifera</name>
    <dbReference type="NCBI Taxonomy" id="706583"/>
    <lineage>
        <taxon>Bacteria</taxon>
        <taxon>Bacillati</taxon>
        <taxon>Actinomycetota</taxon>
        <taxon>Actinomycetes</taxon>
        <taxon>Micromonosporales</taxon>
        <taxon>Micromonosporaceae</taxon>
        <taxon>Pilimelia</taxon>
    </lineage>
</organism>
<comment type="caution">
    <text evidence="2">The sequence shown here is derived from an EMBL/GenBank/DDBJ whole genome shotgun (WGS) entry which is preliminary data.</text>
</comment>
<dbReference type="SUPFAM" id="SSF53474">
    <property type="entry name" value="alpha/beta-Hydrolases"/>
    <property type="match status" value="1"/>
</dbReference>
<dbReference type="InterPro" id="IPR000073">
    <property type="entry name" value="AB_hydrolase_1"/>
</dbReference>
<dbReference type="PANTHER" id="PTHR43433:SF5">
    <property type="entry name" value="AB HYDROLASE-1 DOMAIN-CONTAINING PROTEIN"/>
    <property type="match status" value="1"/>
</dbReference>
<dbReference type="Proteomes" id="UP001499978">
    <property type="component" value="Unassembled WGS sequence"/>
</dbReference>
<feature type="domain" description="AB hydrolase-1" evidence="1">
    <location>
        <begin position="110"/>
        <end position="348"/>
    </location>
</feature>
<evidence type="ECO:0000259" key="1">
    <source>
        <dbReference type="Pfam" id="PF00561"/>
    </source>
</evidence>
<dbReference type="EMBL" id="BAAARY010000004">
    <property type="protein sequence ID" value="GAA2516713.1"/>
    <property type="molecule type" value="Genomic_DNA"/>
</dbReference>
<proteinExistence type="predicted"/>
<sequence length="372" mass="39608">MLRAAALADLYLSGDLTDERGRAVIDDRRRCHDRVLAAVLDEIAGARPRKPGSETYGRPCAGGYRDVACGISGHKASEGQLLVSQEPGNYAPANGIQLWYRDEGPQTGEPVLLIMGLGSQLIAWPEDFVTDLVGRGYRVIRFDNRDCGLSDKIEPPAVPTFRPAYFLTDMANDAIGLLDHLGIDRAHVVGASMGGMIAQLVAINHPTRVSSLCSIMSTTGNRLVGLPTQEAVRAVLAPTPTEREAAIEHMAGVISVIGSKTLAKTEWPRRIEYAAAAYDRGIFPAGTVRQFDAIAAAVDRTSRLQQLDVPTLVIHGDEDSLINISGGAATAAAIPGARFEQSPTMGHDLPHSLCGGLVEAIEANFSRALAPA</sequence>
<dbReference type="PRINTS" id="PR00111">
    <property type="entry name" value="ABHYDROLASE"/>
</dbReference>
<dbReference type="InterPro" id="IPR050471">
    <property type="entry name" value="AB_hydrolase"/>
</dbReference>
<reference evidence="2 3" key="1">
    <citation type="journal article" date="2019" name="Int. J. Syst. Evol. Microbiol.">
        <title>The Global Catalogue of Microorganisms (GCM) 10K type strain sequencing project: providing services to taxonomists for standard genome sequencing and annotation.</title>
        <authorList>
            <consortium name="The Broad Institute Genomics Platform"/>
            <consortium name="The Broad Institute Genome Sequencing Center for Infectious Disease"/>
            <person name="Wu L."/>
            <person name="Ma J."/>
        </authorList>
    </citation>
    <scope>NUCLEOTIDE SEQUENCE [LARGE SCALE GENOMIC DNA]</scope>
    <source>
        <strain evidence="2 3">JCM 3367</strain>
    </source>
</reference>
<dbReference type="InterPro" id="IPR029058">
    <property type="entry name" value="AB_hydrolase_fold"/>
</dbReference>
<evidence type="ECO:0000313" key="3">
    <source>
        <dbReference type="Proteomes" id="UP001499978"/>
    </source>
</evidence>
<keyword evidence="3" id="KW-1185">Reference proteome</keyword>
<dbReference type="PANTHER" id="PTHR43433">
    <property type="entry name" value="HYDROLASE, ALPHA/BETA FOLD FAMILY PROTEIN"/>
    <property type="match status" value="1"/>
</dbReference>